<keyword evidence="1" id="KW-1133">Transmembrane helix</keyword>
<evidence type="ECO:0000313" key="4">
    <source>
        <dbReference type="EMBL" id="MBK3331711.1"/>
    </source>
</evidence>
<comment type="caution">
    <text evidence="4">The sequence shown here is derived from an EMBL/GenBank/DDBJ whole genome shotgun (WGS) entry which is preliminary data.</text>
</comment>
<feature type="domain" description="EAL" evidence="2">
    <location>
        <begin position="626"/>
        <end position="874"/>
    </location>
</feature>
<dbReference type="InterPro" id="IPR050706">
    <property type="entry name" value="Cyclic-di-GMP_PDE-like"/>
</dbReference>
<dbReference type="EMBL" id="JAACYA010000001">
    <property type="protein sequence ID" value="MBK3331711.1"/>
    <property type="molecule type" value="Genomic_DNA"/>
</dbReference>
<dbReference type="PROSITE" id="PS50883">
    <property type="entry name" value="EAL"/>
    <property type="match status" value="1"/>
</dbReference>
<dbReference type="Proteomes" id="UP000772812">
    <property type="component" value="Unassembled WGS sequence"/>
</dbReference>
<evidence type="ECO:0000259" key="2">
    <source>
        <dbReference type="PROSITE" id="PS50883"/>
    </source>
</evidence>
<reference evidence="4 5" key="1">
    <citation type="journal article" date="2021" name="Syst. Appl. Microbiol.">
        <title>Persephonella atlantica sp. nov.: How to adapt to physico-chemical gradients in high temperature hydrothermal habitats.</title>
        <authorList>
            <person name="Francois D.X."/>
            <person name="Godfroy A."/>
            <person name="Mathien C."/>
            <person name="Aube J."/>
            <person name="Cathalot C."/>
            <person name="Lesongeur F."/>
            <person name="L'Haridon S."/>
            <person name="Philippon X."/>
            <person name="Roussel E.G."/>
        </authorList>
    </citation>
    <scope>NUCLEOTIDE SEQUENCE [LARGE SCALE GENOMIC DNA]</scope>
    <source>
        <strain evidence="4 5">MO1340</strain>
    </source>
</reference>
<dbReference type="InterPro" id="IPR043128">
    <property type="entry name" value="Rev_trsase/Diguanyl_cyclase"/>
</dbReference>
<sequence length="874" mass="101347">MKKEHKDTDMKNNFWFKLNRFLEKKAKIRSYGQKVVLILILLFIATSAVVNLIFTIINLEEEKENIKKALYRTVVIKEEILLKTLKEIEDNGKIILTRYRKEQTEPDYTTFKRYKVYGIYLKNEGIFLGRVVSPLKKKTEKRYILKDGFVIINVANSFYIYVNKSAVNDILDPKKSFISGYEPLFMIGREIKNYKSLVCSSKIVKNSNFYISGCVENSQILKSQILSSVVKNATVFSAFFILAMVMYNLIFKNVLLYPVYRLKKDIENMNRKGLEHVKFELHRFGEDEFAQISKVLENTRRKILKHQKGMSLVLQTTSKMISMTNDIHRFSLFTVDRLDELLHAEGTVLCLFSKLENSCVFKVHSDRFLSGSVPVSYEKKEFYKLSKVKEKNRLLLDRERNIHIVSIKKEVNEEYSLLLVLFKKGDKPSEEDINYIDMIVSHLVYSINLLNLATYDPLTKLYNRRAIVQFAEKEVERSKRYNHSFSIILIDIDDFKAINDTYGHTIGDIVLKKIADLLKEEVRDVDKIGRYGGEEFIIVLPETKIKNAVKLAERIKRKISEYHFEINEYALTITVSAGVAGFPVHGETFEEILQASDLALYEAKRRGKNQVVVLEKEEISKILKEEFQSKNFLDRAIKEDRIVPHFQPIVDLSSMEVVGYEILARIKDKGNIIPAHRFISTSIKFGIILKIDEIIQKKTVEFLSKMGEVPQMLFFNLSRPYIQDVQHLMNFVELLEKNNIPKENIILEITEEEAISEITIVKEAIRIAKSKGIRFALDDFGVGYSTFSYIKHFDIDIIKLDGSLVKNIDKDEDNQIIVGGISYICERKGIKLLAEMVETLEELETLRGLGVSYAQGFFFGKAEEQMIQKVFKED</sequence>
<dbReference type="Gene3D" id="3.30.70.270">
    <property type="match status" value="1"/>
</dbReference>
<accession>A0ABS1GFL4</accession>
<dbReference type="InterPro" id="IPR001633">
    <property type="entry name" value="EAL_dom"/>
</dbReference>
<dbReference type="PANTHER" id="PTHR33121">
    <property type="entry name" value="CYCLIC DI-GMP PHOSPHODIESTERASE PDEF"/>
    <property type="match status" value="1"/>
</dbReference>
<dbReference type="Gene3D" id="3.20.20.450">
    <property type="entry name" value="EAL domain"/>
    <property type="match status" value="1"/>
</dbReference>
<dbReference type="NCBIfam" id="TIGR00254">
    <property type="entry name" value="GGDEF"/>
    <property type="match status" value="1"/>
</dbReference>
<feature type="domain" description="GGDEF" evidence="3">
    <location>
        <begin position="483"/>
        <end position="616"/>
    </location>
</feature>
<dbReference type="SUPFAM" id="SSF55073">
    <property type="entry name" value="Nucleotide cyclase"/>
    <property type="match status" value="1"/>
</dbReference>
<dbReference type="SUPFAM" id="SSF141868">
    <property type="entry name" value="EAL domain-like"/>
    <property type="match status" value="1"/>
</dbReference>
<dbReference type="RefSeq" id="WP_200673118.1">
    <property type="nucleotide sequence ID" value="NZ_JAACYA010000001.1"/>
</dbReference>
<evidence type="ECO:0000313" key="5">
    <source>
        <dbReference type="Proteomes" id="UP000772812"/>
    </source>
</evidence>
<keyword evidence="5" id="KW-1185">Reference proteome</keyword>
<dbReference type="PANTHER" id="PTHR33121:SF70">
    <property type="entry name" value="SIGNALING PROTEIN YKOW"/>
    <property type="match status" value="1"/>
</dbReference>
<name>A0ABS1GFL4_9AQUI</name>
<keyword evidence="1" id="KW-0472">Membrane</keyword>
<dbReference type="Pfam" id="PF00563">
    <property type="entry name" value="EAL"/>
    <property type="match status" value="1"/>
</dbReference>
<dbReference type="Pfam" id="PF00990">
    <property type="entry name" value="GGDEF"/>
    <property type="match status" value="1"/>
</dbReference>
<dbReference type="PROSITE" id="PS50887">
    <property type="entry name" value="GGDEF"/>
    <property type="match status" value="1"/>
</dbReference>
<feature type="transmembrane region" description="Helical" evidence="1">
    <location>
        <begin position="35"/>
        <end position="59"/>
    </location>
</feature>
<keyword evidence="1" id="KW-0812">Transmembrane</keyword>
<protein>
    <submittedName>
        <fullName evidence="4">Bifunctional diguanylate cyclase/phosphodiesterase</fullName>
    </submittedName>
</protein>
<organism evidence="4 5">
    <name type="scientific">Persephonella atlantica</name>
    <dbReference type="NCBI Taxonomy" id="2699429"/>
    <lineage>
        <taxon>Bacteria</taxon>
        <taxon>Pseudomonadati</taxon>
        <taxon>Aquificota</taxon>
        <taxon>Aquificia</taxon>
        <taxon>Aquificales</taxon>
        <taxon>Hydrogenothermaceae</taxon>
        <taxon>Persephonella</taxon>
    </lineage>
</organism>
<evidence type="ECO:0000259" key="3">
    <source>
        <dbReference type="PROSITE" id="PS50887"/>
    </source>
</evidence>
<dbReference type="InterPro" id="IPR035919">
    <property type="entry name" value="EAL_sf"/>
</dbReference>
<proteinExistence type="predicted"/>
<dbReference type="CDD" id="cd01949">
    <property type="entry name" value="GGDEF"/>
    <property type="match status" value="1"/>
</dbReference>
<evidence type="ECO:0000256" key="1">
    <source>
        <dbReference type="SAM" id="Phobius"/>
    </source>
</evidence>
<dbReference type="InterPro" id="IPR000160">
    <property type="entry name" value="GGDEF_dom"/>
</dbReference>
<gene>
    <name evidence="4" type="ORF">GWK41_01360</name>
</gene>
<dbReference type="SMART" id="SM00052">
    <property type="entry name" value="EAL"/>
    <property type="match status" value="1"/>
</dbReference>
<dbReference type="CDD" id="cd01948">
    <property type="entry name" value="EAL"/>
    <property type="match status" value="1"/>
</dbReference>
<dbReference type="InterPro" id="IPR029787">
    <property type="entry name" value="Nucleotide_cyclase"/>
</dbReference>
<dbReference type="SMART" id="SM00267">
    <property type="entry name" value="GGDEF"/>
    <property type="match status" value="1"/>
</dbReference>